<dbReference type="InterPro" id="IPR051165">
    <property type="entry name" value="Multifunctional_ANK_Repeat"/>
</dbReference>
<feature type="repeat" description="ANK" evidence="3">
    <location>
        <begin position="418"/>
        <end position="450"/>
    </location>
</feature>
<keyword evidence="1" id="KW-0677">Repeat</keyword>
<dbReference type="SUPFAM" id="SSF48403">
    <property type="entry name" value="Ankyrin repeat"/>
    <property type="match status" value="2"/>
</dbReference>
<organism evidence="5 6">
    <name type="scientific">Curvularia kusanoi</name>
    <name type="common">Cochliobolus kusanoi</name>
    <dbReference type="NCBI Taxonomy" id="90978"/>
    <lineage>
        <taxon>Eukaryota</taxon>
        <taxon>Fungi</taxon>
        <taxon>Dikarya</taxon>
        <taxon>Ascomycota</taxon>
        <taxon>Pezizomycotina</taxon>
        <taxon>Dothideomycetes</taxon>
        <taxon>Pleosporomycetidae</taxon>
        <taxon>Pleosporales</taxon>
        <taxon>Pleosporineae</taxon>
        <taxon>Pleosporaceae</taxon>
        <taxon>Curvularia</taxon>
    </lineage>
</organism>
<dbReference type="Pfam" id="PF12796">
    <property type="entry name" value="Ank_2"/>
    <property type="match status" value="4"/>
</dbReference>
<dbReference type="PROSITE" id="PS50088">
    <property type="entry name" value="ANK_REPEAT"/>
    <property type="match status" value="4"/>
</dbReference>
<feature type="repeat" description="ANK" evidence="3">
    <location>
        <begin position="636"/>
        <end position="668"/>
    </location>
</feature>
<dbReference type="PANTHER" id="PTHR24123:SF134">
    <property type="entry name" value="PFS DOMAIN-CONTAINING PROTEIN"/>
    <property type="match status" value="1"/>
</dbReference>
<dbReference type="Gene3D" id="1.25.40.20">
    <property type="entry name" value="Ankyrin repeat-containing domain"/>
    <property type="match status" value="2"/>
</dbReference>
<evidence type="ECO:0000256" key="2">
    <source>
        <dbReference type="ARBA" id="ARBA00023043"/>
    </source>
</evidence>
<dbReference type="SMART" id="SM00248">
    <property type="entry name" value="ANK"/>
    <property type="match status" value="11"/>
</dbReference>
<sequence>MAPGRKETTIELCKRVNAQGNTVSIRMLEYLSASKAPVHGFFSLATAFLDLARLVWSIEAGINESFKTRKTYPVEITQELDTRFRHVYDEFVVLGQMVSKFIDNDNGKGGFGKRMRMMFADSEVDKVRMTLVKSSESLKMSSAIFRWTIGDDHADEMMAIGYAGLIAALERLNPTRPVESNRRNTPPSSIQHPHPSSKSEQGQPDALLPPPRLADKSSLNGLRPATSDFADSNTTGMRPTLSDINLRHEELRLSPDVSYLHHEWAAPSVHSNESVRDMSHSASARSPDRHSHSHSTPYEDLAWSQLPVREHNSQSGMQEYRYPHDSYASHERMDSPPIHSRAPPHMGMHPRALGGKEGLIMAVRHGQCRVVERLLSHGIKLDSVTQAGLLRIAIENKDPDTTSVLVENGVDASGADMDGVTQLFAATQVGSVDCAKILLKNGADANSKDSEGTTALFKAIQAGRTDLMTVLLDNGADPNLPCPKHPLWPSCYHPEALSLLLSRGADHKRTPGLMELAASLKKLESVKVLIGAGVSPNIRKDGAYTPLASAIRDNSAEIVTYLLDHGADPNFKAVEFPTHKCITHKRTHFLPQLVAAGADLHTPKGIVEVAVAHKDKDALLYLLGQGVNPNDRCPEGGNTALTTAIRENNLEFVDLLLKHGANPAVRGQDWPLCIAVKHPTVLKRLLAFPGLKPQAFRGCVEMAVHAGELESVKLLIGAGVSVEDKNCGVFSPLTTAIREGHKDIVRYLLDEAHANPNMPGEHLPLVKALRSYDGHDMEVIQMLLSRGANINCMHRGWNAVLQAVENSDATILELLISLGGPVDLQVMDEDGRPVIDIVGDRDWEEGLALLFPKSSSPQHKS</sequence>
<protein>
    <submittedName>
        <fullName evidence="5">Uncharacterized protein</fullName>
    </submittedName>
</protein>
<gene>
    <name evidence="5" type="ORF">E8E13_000688</name>
</gene>
<evidence type="ECO:0000313" key="5">
    <source>
        <dbReference type="EMBL" id="KAF2995039.1"/>
    </source>
</evidence>
<dbReference type="InterPro" id="IPR002110">
    <property type="entry name" value="Ankyrin_rpt"/>
</dbReference>
<feature type="repeat" description="ANK" evidence="3">
    <location>
        <begin position="542"/>
        <end position="574"/>
    </location>
</feature>
<comment type="caution">
    <text evidence="5">The sequence shown here is derived from an EMBL/GenBank/DDBJ whole genome shotgun (WGS) entry which is preliminary data.</text>
</comment>
<feature type="repeat" description="ANK" evidence="3">
    <location>
        <begin position="451"/>
        <end position="483"/>
    </location>
</feature>
<evidence type="ECO:0000256" key="1">
    <source>
        <dbReference type="ARBA" id="ARBA00022737"/>
    </source>
</evidence>
<proteinExistence type="predicted"/>
<evidence type="ECO:0000256" key="4">
    <source>
        <dbReference type="SAM" id="MobiDB-lite"/>
    </source>
</evidence>
<name>A0A9P4T687_CURKU</name>
<evidence type="ECO:0000256" key="3">
    <source>
        <dbReference type="PROSITE-ProRule" id="PRU00023"/>
    </source>
</evidence>
<keyword evidence="6" id="KW-1185">Reference proteome</keyword>
<dbReference type="OrthoDB" id="5369447at2759"/>
<dbReference type="InterPro" id="IPR036770">
    <property type="entry name" value="Ankyrin_rpt-contain_sf"/>
</dbReference>
<dbReference type="AlphaFoldDB" id="A0A9P4T687"/>
<dbReference type="PANTHER" id="PTHR24123">
    <property type="entry name" value="ANKYRIN REPEAT-CONTAINING"/>
    <property type="match status" value="1"/>
</dbReference>
<dbReference type="Proteomes" id="UP000801428">
    <property type="component" value="Unassembled WGS sequence"/>
</dbReference>
<accession>A0A9P4T687</accession>
<evidence type="ECO:0000313" key="6">
    <source>
        <dbReference type="Proteomes" id="UP000801428"/>
    </source>
</evidence>
<keyword evidence="2 3" id="KW-0040">ANK repeat</keyword>
<reference evidence="5" key="1">
    <citation type="submission" date="2019-04" db="EMBL/GenBank/DDBJ databases">
        <title>Sequencing of skin fungus with MAO and IRED activity.</title>
        <authorList>
            <person name="Marsaioli A.J."/>
            <person name="Bonatto J.M.C."/>
            <person name="Reis Junior O."/>
        </authorList>
    </citation>
    <scope>NUCLEOTIDE SEQUENCE</scope>
    <source>
        <strain evidence="5">30M1</strain>
    </source>
</reference>
<dbReference type="EMBL" id="SWKU01000035">
    <property type="protein sequence ID" value="KAF2995039.1"/>
    <property type="molecule type" value="Genomic_DNA"/>
</dbReference>
<feature type="region of interest" description="Disordered" evidence="4">
    <location>
        <begin position="177"/>
        <end position="240"/>
    </location>
</feature>
<feature type="region of interest" description="Disordered" evidence="4">
    <location>
        <begin position="269"/>
        <end position="299"/>
    </location>
</feature>
<feature type="compositionally biased region" description="Low complexity" evidence="4">
    <location>
        <begin position="186"/>
        <end position="199"/>
    </location>
</feature>
<dbReference type="PROSITE" id="PS50297">
    <property type="entry name" value="ANK_REP_REGION"/>
    <property type="match status" value="4"/>
</dbReference>